<evidence type="ECO:0000313" key="3">
    <source>
        <dbReference type="Proteomes" id="UP000198672"/>
    </source>
</evidence>
<dbReference type="Proteomes" id="UP000198672">
    <property type="component" value="Unassembled WGS sequence"/>
</dbReference>
<name>A0A1H3DSS2_ALLWA</name>
<dbReference type="InterPro" id="IPR029060">
    <property type="entry name" value="PIN-like_dom_sf"/>
</dbReference>
<dbReference type="CDD" id="cd18687">
    <property type="entry name" value="PIN_VapC-like"/>
    <property type="match status" value="1"/>
</dbReference>
<protein>
    <submittedName>
        <fullName evidence="2">PIN domain-containing protein</fullName>
    </submittedName>
</protein>
<gene>
    <name evidence="2" type="ORF">SAMN05421644_10982</name>
</gene>
<dbReference type="InterPro" id="IPR002716">
    <property type="entry name" value="PIN_dom"/>
</dbReference>
<dbReference type="AlphaFoldDB" id="A0A1H3DSS2"/>
<reference evidence="3" key="1">
    <citation type="submission" date="2016-10" db="EMBL/GenBank/DDBJ databases">
        <authorList>
            <person name="Varghese N."/>
            <person name="Submissions S."/>
        </authorList>
    </citation>
    <scope>NUCLEOTIDE SEQUENCE [LARGE SCALE GENOMIC DNA]</scope>
    <source>
        <strain evidence="3">DSM 173</strain>
    </source>
</reference>
<dbReference type="Pfam" id="PF01850">
    <property type="entry name" value="PIN"/>
    <property type="match status" value="1"/>
</dbReference>
<organism evidence="2 3">
    <name type="scientific">Allochromatium warmingii</name>
    <name type="common">Chromatium warmingii</name>
    <dbReference type="NCBI Taxonomy" id="61595"/>
    <lineage>
        <taxon>Bacteria</taxon>
        <taxon>Pseudomonadati</taxon>
        <taxon>Pseudomonadota</taxon>
        <taxon>Gammaproteobacteria</taxon>
        <taxon>Chromatiales</taxon>
        <taxon>Chromatiaceae</taxon>
        <taxon>Allochromatium</taxon>
    </lineage>
</organism>
<sequence length="157" mass="17503">MKPTVYIETSVISYLTARTSKDIRAAAWQNITADWWDNRRAEFDLYISEFVVAEASRGNLDAAARRMSALVDIRELEATEEVKLVAEALLNHGSLPQKAELDAYHVAIAAVNGIDFLLTWNCTHIANAIMRPKIEAVCRLLGYEPPIICTPSELLEG</sequence>
<keyword evidence="3" id="KW-1185">Reference proteome</keyword>
<dbReference type="OrthoDB" id="5625074at2"/>
<accession>A0A1H3DSS2</accession>
<proteinExistence type="predicted"/>
<evidence type="ECO:0000313" key="2">
    <source>
        <dbReference type="EMBL" id="SDX68734.1"/>
    </source>
</evidence>
<dbReference type="RefSeq" id="WP_091332619.1">
    <property type="nucleotide sequence ID" value="NZ_FNOW01000009.1"/>
</dbReference>
<feature type="domain" description="PIN" evidence="1">
    <location>
        <begin position="5"/>
        <end position="119"/>
    </location>
</feature>
<evidence type="ECO:0000259" key="1">
    <source>
        <dbReference type="Pfam" id="PF01850"/>
    </source>
</evidence>
<dbReference type="STRING" id="61595.SAMN05421644_10982"/>
<dbReference type="SUPFAM" id="SSF88723">
    <property type="entry name" value="PIN domain-like"/>
    <property type="match status" value="1"/>
</dbReference>
<dbReference type="EMBL" id="FNOW01000009">
    <property type="protein sequence ID" value="SDX68734.1"/>
    <property type="molecule type" value="Genomic_DNA"/>
</dbReference>